<evidence type="ECO:0000256" key="13">
    <source>
        <dbReference type="ARBA" id="ARBA00023027"/>
    </source>
</evidence>
<feature type="binding site" evidence="20">
    <location>
        <position position="99"/>
    </location>
    <ligand>
        <name>[2Fe-2S] cluster</name>
        <dbReference type="ChEBI" id="CHEBI:190135"/>
        <label>1</label>
    </ligand>
</feature>
<dbReference type="Pfam" id="PF01315">
    <property type="entry name" value="Ald_Xan_dh_C"/>
    <property type="match status" value="1"/>
</dbReference>
<dbReference type="Gene3D" id="1.10.150.120">
    <property type="entry name" value="[2Fe-2S]-binding domain"/>
    <property type="match status" value="1"/>
</dbReference>
<dbReference type="PANTHER" id="PTHR45444">
    <property type="entry name" value="XANTHINE DEHYDROGENASE"/>
    <property type="match status" value="1"/>
</dbReference>
<evidence type="ECO:0000256" key="3">
    <source>
        <dbReference type="ARBA" id="ARBA00006849"/>
    </source>
</evidence>
<dbReference type="FunFam" id="3.30.465.10:FF:000004">
    <property type="entry name" value="Xanthine dehydrogenase/oxidase"/>
    <property type="match status" value="1"/>
</dbReference>
<dbReference type="InterPro" id="IPR016167">
    <property type="entry name" value="FAD-bd_PCMH_sub1"/>
</dbReference>
<dbReference type="SMART" id="SM01092">
    <property type="entry name" value="CO_deh_flav_C"/>
    <property type="match status" value="1"/>
</dbReference>
<comment type="cofactor">
    <cofactor evidence="20">
        <name>Mo-molybdopterin</name>
        <dbReference type="ChEBI" id="CHEBI:71302"/>
    </cofactor>
    <text evidence="20">Binds 1 Mo-molybdopterin (Mo-MPT) cofactor per subunit.</text>
</comment>
<dbReference type="PROSITE" id="PS51085">
    <property type="entry name" value="2FE2S_FER_2"/>
    <property type="match status" value="1"/>
</dbReference>
<feature type="binding site" evidence="19">
    <location>
        <position position="830"/>
    </location>
    <ligand>
        <name>substrate</name>
    </ligand>
</feature>
<dbReference type="InterPro" id="IPR006058">
    <property type="entry name" value="2Fe2S_fd_BS"/>
</dbReference>
<dbReference type="Pfam" id="PF01799">
    <property type="entry name" value="Fer2_2"/>
    <property type="match status" value="1"/>
</dbReference>
<dbReference type="SUPFAM" id="SSF56003">
    <property type="entry name" value="Molybdenum cofactor-binding domain"/>
    <property type="match status" value="1"/>
</dbReference>
<evidence type="ECO:0000256" key="18">
    <source>
        <dbReference type="PIRSR" id="PIRSR000127-1"/>
    </source>
</evidence>
<comment type="subcellular location">
    <subcellularLocation>
        <location evidence="2">Peroxisome</location>
    </subcellularLocation>
</comment>
<dbReference type="InterPro" id="IPR016166">
    <property type="entry name" value="FAD-bd_PCMH"/>
</dbReference>
<comment type="similarity">
    <text evidence="3">Belongs to the xanthine dehydrogenase family.</text>
</comment>
<dbReference type="FunFam" id="3.30.365.10:FF:000001">
    <property type="entry name" value="Xanthine dehydrogenase oxidase"/>
    <property type="match status" value="1"/>
</dbReference>
<gene>
    <name evidence="23" type="ORF">M421DRAFT_424561</name>
</gene>
<evidence type="ECO:0000256" key="12">
    <source>
        <dbReference type="ARBA" id="ARBA00023014"/>
    </source>
</evidence>
<dbReference type="GO" id="GO:0005777">
    <property type="term" value="C:peroxisome"/>
    <property type="evidence" value="ECO:0007669"/>
    <property type="project" value="UniProtKB-SubCell"/>
</dbReference>
<dbReference type="RefSeq" id="XP_033444925.1">
    <property type="nucleotide sequence ID" value="XM_033593787.1"/>
</dbReference>
<feature type="domain" description="2Fe-2S ferredoxin-type" evidence="21">
    <location>
        <begin position="31"/>
        <end position="117"/>
    </location>
</feature>
<dbReference type="PROSITE" id="PS00197">
    <property type="entry name" value="2FE2S_FER_1"/>
    <property type="match status" value="1"/>
</dbReference>
<dbReference type="InterPro" id="IPR008274">
    <property type="entry name" value="AldOxase/xan_DH_MoCoBD1"/>
</dbReference>
<dbReference type="InterPro" id="IPR046867">
    <property type="entry name" value="AldOxase/xan_DH_MoCoBD2"/>
</dbReference>
<feature type="binding site" evidence="19">
    <location>
        <position position="394"/>
    </location>
    <ligand>
        <name>FAD</name>
        <dbReference type="ChEBI" id="CHEBI:57692"/>
    </ligand>
</feature>
<feature type="binding site" evidence="20">
    <location>
        <position position="69"/>
    </location>
    <ligand>
        <name>[2Fe-2S] cluster</name>
        <dbReference type="ChEBI" id="CHEBI:190135"/>
        <label>1</label>
    </ligand>
</feature>
<dbReference type="GO" id="GO:0043546">
    <property type="term" value="F:molybdopterin cofactor binding"/>
    <property type="evidence" value="ECO:0007669"/>
    <property type="project" value="InterPro"/>
</dbReference>
<dbReference type="InterPro" id="IPR002888">
    <property type="entry name" value="2Fe-2S-bd"/>
</dbReference>
<comment type="cofactor">
    <cofactor evidence="1 19">
        <name>FAD</name>
        <dbReference type="ChEBI" id="CHEBI:57692"/>
    </cofactor>
</comment>
<dbReference type="SMART" id="SM01008">
    <property type="entry name" value="Ald_Xan_dh_C"/>
    <property type="match status" value="1"/>
</dbReference>
<evidence type="ECO:0000256" key="11">
    <source>
        <dbReference type="ARBA" id="ARBA00023004"/>
    </source>
</evidence>
<dbReference type="NCBIfam" id="TIGR02963">
    <property type="entry name" value="xanthine_xdhA"/>
    <property type="match status" value="1"/>
</dbReference>
<dbReference type="CDD" id="cd00207">
    <property type="entry name" value="fer2"/>
    <property type="match status" value="1"/>
</dbReference>
<dbReference type="GeneID" id="54351455"/>
<dbReference type="InterPro" id="IPR036683">
    <property type="entry name" value="CO_DH_flav_C_dom_sf"/>
</dbReference>
<feature type="binding site" evidence="20">
    <location>
        <position position="77"/>
    </location>
    <ligand>
        <name>[2Fe-2S] cluster</name>
        <dbReference type="ChEBI" id="CHEBI:190135"/>
        <label>1</label>
    </ligand>
</feature>
<dbReference type="PROSITE" id="PS00559">
    <property type="entry name" value="MOLYBDOPTERIN_EUK"/>
    <property type="match status" value="1"/>
</dbReference>
<organism evidence="23 24">
    <name type="scientific">Didymella exigua CBS 183.55</name>
    <dbReference type="NCBI Taxonomy" id="1150837"/>
    <lineage>
        <taxon>Eukaryota</taxon>
        <taxon>Fungi</taxon>
        <taxon>Dikarya</taxon>
        <taxon>Ascomycota</taxon>
        <taxon>Pezizomycotina</taxon>
        <taxon>Dothideomycetes</taxon>
        <taxon>Pleosporomycetidae</taxon>
        <taxon>Pleosporales</taxon>
        <taxon>Pleosporineae</taxon>
        <taxon>Didymellaceae</taxon>
        <taxon>Didymella</taxon>
    </lineage>
</organism>
<feature type="active site" description="Proton acceptor" evidence="18">
    <location>
        <position position="1295"/>
    </location>
</feature>
<dbReference type="Pfam" id="PF20256">
    <property type="entry name" value="MoCoBD_2"/>
    <property type="match status" value="1"/>
</dbReference>
<dbReference type="FunFam" id="3.30.365.10:FF:000003">
    <property type="entry name" value="Aldehyde oxidase 1"/>
    <property type="match status" value="1"/>
</dbReference>
<evidence type="ECO:0000256" key="6">
    <source>
        <dbReference type="ARBA" id="ARBA00022630"/>
    </source>
</evidence>
<feature type="binding site" evidence="20">
    <location>
        <position position="940"/>
    </location>
    <ligand>
        <name>Mo-molybdopterin</name>
        <dbReference type="ChEBI" id="CHEBI:71302"/>
    </ligand>
    <ligandPart>
        <name>Mo</name>
        <dbReference type="ChEBI" id="CHEBI:28685"/>
    </ligandPart>
</feature>
<dbReference type="EMBL" id="ML978991">
    <property type="protein sequence ID" value="KAF1924673.1"/>
    <property type="molecule type" value="Genomic_DNA"/>
</dbReference>
<accession>A0A6A5RAV5</accession>
<dbReference type="SUPFAM" id="SSF55447">
    <property type="entry name" value="CO dehydrogenase flavoprotein C-terminal domain-like"/>
    <property type="match status" value="1"/>
</dbReference>
<dbReference type="Gene3D" id="3.30.465.10">
    <property type="match status" value="1"/>
</dbReference>
<keyword evidence="9 19" id="KW-0274">FAD</keyword>
<dbReference type="SUPFAM" id="SSF56176">
    <property type="entry name" value="FAD-binding/transporter-associated domain-like"/>
    <property type="match status" value="1"/>
</dbReference>
<dbReference type="Gene3D" id="3.30.390.50">
    <property type="entry name" value="CO dehydrogenase flavoprotein, C-terminal domain"/>
    <property type="match status" value="1"/>
</dbReference>
<dbReference type="Pfam" id="PF02738">
    <property type="entry name" value="MoCoBD_1"/>
    <property type="match status" value="1"/>
</dbReference>
<feature type="binding site" evidence="20">
    <location>
        <position position="795"/>
    </location>
    <ligand>
        <name>Mo-molybdopterin</name>
        <dbReference type="ChEBI" id="CHEBI:71302"/>
    </ligand>
    <ligandPart>
        <name>Mo</name>
        <dbReference type="ChEBI" id="CHEBI:28685"/>
    </ligandPart>
</feature>
<proteinExistence type="inferred from homology"/>
<evidence type="ECO:0000256" key="5">
    <source>
        <dbReference type="ARBA" id="ARBA00022505"/>
    </source>
</evidence>
<evidence type="ECO:0000259" key="22">
    <source>
        <dbReference type="PROSITE" id="PS51387"/>
    </source>
</evidence>
<dbReference type="GO" id="GO:0071949">
    <property type="term" value="F:FAD binding"/>
    <property type="evidence" value="ECO:0007669"/>
    <property type="project" value="InterPro"/>
</dbReference>
<dbReference type="PANTHER" id="PTHR45444:SF3">
    <property type="entry name" value="XANTHINE DEHYDROGENASE"/>
    <property type="match status" value="1"/>
</dbReference>
<evidence type="ECO:0000256" key="9">
    <source>
        <dbReference type="ARBA" id="ARBA00022827"/>
    </source>
</evidence>
<dbReference type="Pfam" id="PF00111">
    <property type="entry name" value="Fer2"/>
    <property type="match status" value="1"/>
</dbReference>
<dbReference type="FunFam" id="3.30.365.10:FF:000004">
    <property type="entry name" value="Xanthine dehydrogenase oxidase"/>
    <property type="match status" value="1"/>
</dbReference>
<dbReference type="PROSITE" id="PS51387">
    <property type="entry name" value="FAD_PCMH"/>
    <property type="match status" value="1"/>
</dbReference>
<feature type="binding site" evidence="20">
    <location>
        <position position="138"/>
    </location>
    <ligand>
        <name>[2Fe-2S] cluster</name>
        <dbReference type="ChEBI" id="CHEBI:190135"/>
        <label>2</label>
    </ligand>
</feature>
<sequence>MAPGLIETESRPAAPEESLRRLTEVTQSFDDTLRFYLNGTKVTLDNADPEVTVLEYLRGIGLTGTKLGCAEGGCGACTVVVSQLNPTTKKIYHASVNACLAPLVSVDGKHVITVEGIGNVKRPHPAQERIAKGNGSQCGFCTPGIVMSLYALLRNTDAPTEHDVEEAFDGNLCRCTGYRPILDAAQSFSVKTGCGKAKANGGGGCCMEKNGAGGANGGGCCKSDGDDQPIKRFTPPGFIEYKPDTELIFPPQLHRHEFRPLAFGNKRKRWYRPTTLQQLLEIKNAHPSAKLIGGSTETQIEIKFKGMNYSASVFVGDIPELRQFSFNDDHLEIGGNVVLTDLERICEDAVEHYGKERGQPFATILKQIRYFAGRQIRNVGTPAGNLATASPISDLNPVFVATNATLVAKSLKETTEIPMSTFFKGYRQTALPPDAIIAGLRIPVAQEKGEYIRAYKQSKRKDDDIAIVNAALRVKLDDEDTVKDVSLVYGGMAPTTIVAKKATEFLQGRKFTDLQTLEGVMAKLEEDFDLRFGVPGGMATYRKTLALGFFYKFYHEVLAGLDANEAEVDTQAIGEIERDISSGWKDGKAAEAYKQSEVGQSKNHAAALQQTTGEAQYTDDIPLQRNELYGCLVLSTKPHAKLLSVDAEAALEFPGVAAYVDHKDLATPESNWWGAPMCDETFFAVDEVFTAGQPIGMILADTAKHAEQAARAVKIEYEELPAIFTIEEAIQQESFFQHFRHIKKGDVEKAFEEADHVFTGTARMGGQEHFYLETQACVAVPKPEFGEMEIFSSTQNPAETQAYVAKVLGVSANKVNARVKRMGGGFGGKETRSVQIAGIVAVAANKVRRPVRCMLNRDEDILTSGQRHPFLARWKVAVNKDGKLQALDADVFNNGGWSQDLSGAVVERALSHIDGCYSIPNVHVRGRVAKTNTVSNTAFRGFGGPQGMFICETFMEEIADHLNMPAEELRQINMYSPESNMITHFNQEIKDWYVPLMYKQVQEESEYARRRAEIEEFNKTHKWNKRGLAIIPTKFGISFTALFLNQAGALVHIYHDGSILVAHGGTEMGQGLHTKMTQIAAEALQVPLESVFISDTATNTVANASSTAASASSDLNGYAIFNACEQLNERLRPYRAKLGPSATMKELAHRAYFDRCNLSAQGFYKTPDIGYVWGANTGQMFFYFTQGVAAAEVEIDTLTGDWTSRRADIKMDVGRSINPAIDYGQIEGAFVQGQGLFTTEESLWVRASGQIATRGPGNYKIPGFRDIPQVFNVSLLKDVQWENLRTIQRSRGVGEPPLFMGSAVFFAIRDALKAARREFGEESVLHLVSPATPERIRVSCADPILKRAWVEPREGEKSFFVSI</sequence>
<comment type="cofactor">
    <cofactor evidence="20">
        <name>[2Fe-2S] cluster</name>
        <dbReference type="ChEBI" id="CHEBI:190135"/>
    </cofactor>
    <text evidence="20">Binds 2 [2Fe-2S] clusters.</text>
</comment>
<dbReference type="InterPro" id="IPR036010">
    <property type="entry name" value="2Fe-2S_ferredoxin-like_sf"/>
</dbReference>
<dbReference type="InterPro" id="IPR036856">
    <property type="entry name" value="Ald_Oxase/Xan_DH_a/b_sf"/>
</dbReference>
<evidence type="ECO:0000256" key="10">
    <source>
        <dbReference type="ARBA" id="ARBA00023002"/>
    </source>
</evidence>
<feature type="binding site" evidence="20">
    <location>
        <position position="826"/>
    </location>
    <ligand>
        <name>Mo-molybdopterin</name>
        <dbReference type="ChEBI" id="CHEBI:71302"/>
    </ligand>
    <ligandPart>
        <name>Mo</name>
        <dbReference type="ChEBI" id="CHEBI:28685"/>
    </ligandPart>
</feature>
<keyword evidence="24" id="KW-1185">Reference proteome</keyword>
<dbReference type="InterPro" id="IPR036884">
    <property type="entry name" value="2Fe-2S-bd_dom_sf"/>
</dbReference>
<dbReference type="FunFam" id="3.30.365.10:FF:000002">
    <property type="entry name" value="Xanthine dehydrogenase oxidase"/>
    <property type="match status" value="1"/>
</dbReference>
<comment type="cofactor">
    <cofactor evidence="15">
        <name>[2Fe-2S] cluster</name>
        <dbReference type="ChEBI" id="CHEBI:190135"/>
    </cofactor>
</comment>
<dbReference type="EC" id="1.17.1.4" evidence="4"/>
<feature type="binding site" evidence="20">
    <location>
        <position position="141"/>
    </location>
    <ligand>
        <name>[2Fe-2S] cluster</name>
        <dbReference type="ChEBI" id="CHEBI:190135"/>
        <label>2</label>
    </ligand>
</feature>
<evidence type="ECO:0000256" key="16">
    <source>
        <dbReference type="ARBA" id="ARBA00049017"/>
    </source>
</evidence>
<dbReference type="SUPFAM" id="SSF54665">
    <property type="entry name" value="CO dehydrogenase molybdoprotein N-domain-like"/>
    <property type="match status" value="1"/>
</dbReference>
<evidence type="ECO:0000313" key="23">
    <source>
        <dbReference type="EMBL" id="KAF1924673.1"/>
    </source>
</evidence>
<feature type="domain" description="FAD-binding PCMH-type" evidence="22">
    <location>
        <begin position="263"/>
        <end position="447"/>
    </location>
</feature>
<dbReference type="InterPro" id="IPR002346">
    <property type="entry name" value="Mopterin_DH_FAD-bd"/>
</dbReference>
<feature type="binding site" evidence="20">
    <location>
        <position position="173"/>
    </location>
    <ligand>
        <name>[2Fe-2S] cluster</name>
        <dbReference type="ChEBI" id="CHEBI:190135"/>
        <label>2</label>
    </ligand>
</feature>
<keyword evidence="8 20" id="KW-0479">Metal-binding</keyword>
<evidence type="ECO:0000256" key="7">
    <source>
        <dbReference type="ARBA" id="ARBA00022714"/>
    </source>
</evidence>
<dbReference type="Gene3D" id="3.10.20.30">
    <property type="match status" value="1"/>
</dbReference>
<evidence type="ECO:0000256" key="4">
    <source>
        <dbReference type="ARBA" id="ARBA00013123"/>
    </source>
</evidence>
<keyword evidence="14" id="KW-0576">Peroxisome</keyword>
<feature type="binding site" evidence="19">
    <location>
        <position position="371"/>
    </location>
    <ligand>
        <name>FAD</name>
        <dbReference type="ChEBI" id="CHEBI:57692"/>
    </ligand>
</feature>
<dbReference type="Gene3D" id="3.30.365.10">
    <property type="entry name" value="Aldehyde oxidase/xanthine dehydrogenase, molybdopterin binding domain"/>
    <property type="match status" value="4"/>
</dbReference>
<dbReference type="InterPro" id="IPR016208">
    <property type="entry name" value="Ald_Oxase/xanthine_DH-like"/>
</dbReference>
<dbReference type="OrthoDB" id="8300278at2759"/>
<dbReference type="FunFam" id="3.30.43.10:FF:000001">
    <property type="entry name" value="Xanthine dehydrogenase/oxidase"/>
    <property type="match status" value="1"/>
</dbReference>
<reference evidence="23" key="1">
    <citation type="journal article" date="2020" name="Stud. Mycol.">
        <title>101 Dothideomycetes genomes: a test case for predicting lifestyles and emergence of pathogens.</title>
        <authorList>
            <person name="Haridas S."/>
            <person name="Albert R."/>
            <person name="Binder M."/>
            <person name="Bloem J."/>
            <person name="Labutti K."/>
            <person name="Salamov A."/>
            <person name="Andreopoulos B."/>
            <person name="Baker S."/>
            <person name="Barry K."/>
            <person name="Bills G."/>
            <person name="Bluhm B."/>
            <person name="Cannon C."/>
            <person name="Castanera R."/>
            <person name="Culley D."/>
            <person name="Daum C."/>
            <person name="Ezra D."/>
            <person name="Gonzalez J."/>
            <person name="Henrissat B."/>
            <person name="Kuo A."/>
            <person name="Liang C."/>
            <person name="Lipzen A."/>
            <person name="Lutzoni F."/>
            <person name="Magnuson J."/>
            <person name="Mondo S."/>
            <person name="Nolan M."/>
            <person name="Ohm R."/>
            <person name="Pangilinan J."/>
            <person name="Park H.-J."/>
            <person name="Ramirez L."/>
            <person name="Alfaro M."/>
            <person name="Sun H."/>
            <person name="Tritt A."/>
            <person name="Yoshinaga Y."/>
            <person name="Zwiers L.-H."/>
            <person name="Turgeon B."/>
            <person name="Goodwin S."/>
            <person name="Spatafora J."/>
            <person name="Crous P."/>
            <person name="Grigoriev I."/>
        </authorList>
    </citation>
    <scope>NUCLEOTIDE SEQUENCE</scope>
    <source>
        <strain evidence="23">CBS 183.55</strain>
    </source>
</reference>
<keyword evidence="13" id="KW-0520">NAD</keyword>
<feature type="binding site" evidence="19">
    <location>
        <position position="456"/>
    </location>
    <ligand>
        <name>FAD</name>
        <dbReference type="ChEBI" id="CHEBI:57692"/>
    </ligand>
</feature>
<comment type="catalytic activity">
    <reaction evidence="17">
        <text>hypoxanthine + NAD(+) + H2O = xanthine + NADH + H(+)</text>
        <dbReference type="Rhea" id="RHEA:24670"/>
        <dbReference type="ChEBI" id="CHEBI:15377"/>
        <dbReference type="ChEBI" id="CHEBI:15378"/>
        <dbReference type="ChEBI" id="CHEBI:17368"/>
        <dbReference type="ChEBI" id="CHEBI:17712"/>
        <dbReference type="ChEBI" id="CHEBI:57540"/>
        <dbReference type="ChEBI" id="CHEBI:57945"/>
        <dbReference type="EC" id="1.17.1.4"/>
    </reaction>
</comment>
<feature type="binding site" evidence="19">
    <location>
        <position position="1040"/>
    </location>
    <ligand>
        <name>substrate</name>
    </ligand>
</feature>
<dbReference type="GO" id="GO:0051537">
    <property type="term" value="F:2 iron, 2 sulfur cluster binding"/>
    <property type="evidence" value="ECO:0007669"/>
    <property type="project" value="UniProtKB-KW"/>
</dbReference>
<keyword evidence="6" id="KW-0285">Flavoprotein</keyword>
<dbReference type="InterPro" id="IPR036318">
    <property type="entry name" value="FAD-bd_PCMH-like_sf"/>
</dbReference>
<dbReference type="FunFam" id="3.10.20.30:FF:000015">
    <property type="entry name" value="Aldehyde oxidase 1"/>
    <property type="match status" value="1"/>
</dbReference>
<dbReference type="InterPro" id="IPR016169">
    <property type="entry name" value="FAD-bd_PCMH_sub2"/>
</dbReference>
<keyword evidence="10" id="KW-0560">Oxidoreductase</keyword>
<dbReference type="Proteomes" id="UP000800082">
    <property type="component" value="Unassembled WGS sequence"/>
</dbReference>
<dbReference type="InterPro" id="IPR005107">
    <property type="entry name" value="CO_DH_flav_C"/>
</dbReference>
<feature type="binding site" evidence="20">
    <location>
        <position position="74"/>
    </location>
    <ligand>
        <name>[2Fe-2S] cluster</name>
        <dbReference type="ChEBI" id="CHEBI:190135"/>
        <label>1</label>
    </ligand>
</feature>
<dbReference type="InterPro" id="IPR012675">
    <property type="entry name" value="Beta-grasp_dom_sf"/>
</dbReference>
<dbReference type="SUPFAM" id="SSF54292">
    <property type="entry name" value="2Fe-2S ferredoxin-like"/>
    <property type="match status" value="1"/>
</dbReference>
<evidence type="ECO:0000256" key="15">
    <source>
        <dbReference type="ARBA" id="ARBA00034078"/>
    </source>
</evidence>
<evidence type="ECO:0000256" key="14">
    <source>
        <dbReference type="ARBA" id="ARBA00023140"/>
    </source>
</evidence>
<evidence type="ECO:0000256" key="20">
    <source>
        <dbReference type="PIRSR" id="PIRSR000127-3"/>
    </source>
</evidence>
<keyword evidence="11 20" id="KW-0408">Iron</keyword>
<dbReference type="InterPro" id="IPR000674">
    <property type="entry name" value="Ald_Oxase/Xan_DH_a/b"/>
</dbReference>
<feature type="binding site" evidence="19">
    <location>
        <position position="908"/>
    </location>
    <ligand>
        <name>substrate</name>
    </ligand>
</feature>
<comment type="catalytic activity">
    <reaction evidence="16">
        <text>xanthine + NAD(+) + H2O = urate + NADH + H(+)</text>
        <dbReference type="Rhea" id="RHEA:16669"/>
        <dbReference type="ChEBI" id="CHEBI:15377"/>
        <dbReference type="ChEBI" id="CHEBI:15378"/>
        <dbReference type="ChEBI" id="CHEBI:17712"/>
        <dbReference type="ChEBI" id="CHEBI:17775"/>
        <dbReference type="ChEBI" id="CHEBI:57540"/>
        <dbReference type="ChEBI" id="CHEBI:57945"/>
        <dbReference type="EC" id="1.17.1.4"/>
    </reaction>
</comment>
<dbReference type="InterPro" id="IPR037165">
    <property type="entry name" value="AldOxase/xan_DH_Mopterin-bd_sf"/>
</dbReference>
<feature type="binding site" evidence="20">
    <location>
        <position position="1109"/>
    </location>
    <ligand>
        <name>Mo-molybdopterin</name>
        <dbReference type="ChEBI" id="CHEBI:71302"/>
    </ligand>
    <ligandPart>
        <name>Mo</name>
        <dbReference type="ChEBI" id="CHEBI:28685"/>
    </ligandPart>
</feature>
<evidence type="ECO:0000256" key="19">
    <source>
        <dbReference type="PIRSR" id="PIRSR000127-2"/>
    </source>
</evidence>
<name>A0A6A5RAV5_9PLEO</name>
<protein>
    <recommendedName>
        <fullName evidence="4">xanthine dehydrogenase</fullName>
        <ecNumber evidence="4">1.17.1.4</ecNumber>
    </recommendedName>
</protein>
<evidence type="ECO:0000259" key="21">
    <source>
        <dbReference type="PROSITE" id="PS51085"/>
    </source>
</evidence>
<keyword evidence="5 20" id="KW-0500">Molybdenum</keyword>
<evidence type="ECO:0000256" key="1">
    <source>
        <dbReference type="ARBA" id="ARBA00001974"/>
    </source>
</evidence>
<dbReference type="Pfam" id="PF03450">
    <property type="entry name" value="CO_deh_flav_C"/>
    <property type="match status" value="1"/>
</dbReference>
<dbReference type="Gene3D" id="3.30.43.10">
    <property type="entry name" value="Uridine Diphospho-n-acetylenolpyruvylglucosamine Reductase, domain 2"/>
    <property type="match status" value="1"/>
</dbReference>
<dbReference type="InterPro" id="IPR001041">
    <property type="entry name" value="2Fe-2S_ferredoxin-type"/>
</dbReference>
<evidence type="ECO:0000256" key="2">
    <source>
        <dbReference type="ARBA" id="ARBA00004275"/>
    </source>
</evidence>
<dbReference type="GO" id="GO:0006145">
    <property type="term" value="P:purine nucleobase catabolic process"/>
    <property type="evidence" value="ECO:0007669"/>
    <property type="project" value="UniProtKB-ARBA"/>
</dbReference>
<dbReference type="PIRSF" id="PIRSF000127">
    <property type="entry name" value="Xanthine_DH"/>
    <property type="match status" value="1"/>
</dbReference>
<feature type="binding site" evidence="20">
    <location>
        <position position="175"/>
    </location>
    <ligand>
        <name>[2Fe-2S] cluster</name>
        <dbReference type="ChEBI" id="CHEBI:190135"/>
        <label>2</label>
    </ligand>
</feature>
<evidence type="ECO:0000256" key="8">
    <source>
        <dbReference type="ARBA" id="ARBA00022723"/>
    </source>
</evidence>
<dbReference type="GO" id="GO:0004854">
    <property type="term" value="F:xanthine dehydrogenase activity"/>
    <property type="evidence" value="ECO:0007669"/>
    <property type="project" value="UniProtKB-EC"/>
</dbReference>
<feature type="binding site" evidence="19">
    <location>
        <position position="942"/>
    </location>
    <ligand>
        <name>substrate</name>
    </ligand>
</feature>
<evidence type="ECO:0000256" key="17">
    <source>
        <dbReference type="ARBA" id="ARBA00049517"/>
    </source>
</evidence>
<evidence type="ECO:0000313" key="24">
    <source>
        <dbReference type="Proteomes" id="UP000800082"/>
    </source>
</evidence>
<dbReference type="Gene3D" id="3.90.1170.50">
    <property type="entry name" value="Aldehyde oxidase/xanthine dehydrogenase, a/b hammerhead"/>
    <property type="match status" value="1"/>
</dbReference>
<dbReference type="FunFam" id="3.90.1170.50:FF:000001">
    <property type="entry name" value="Aldehyde oxidase 1"/>
    <property type="match status" value="1"/>
</dbReference>
<dbReference type="GO" id="GO:0005506">
    <property type="term" value="F:iron ion binding"/>
    <property type="evidence" value="ECO:0007669"/>
    <property type="project" value="InterPro"/>
</dbReference>
<keyword evidence="12 20" id="KW-0411">Iron-sulfur</keyword>
<dbReference type="Pfam" id="PF00941">
    <property type="entry name" value="FAD_binding_5"/>
    <property type="match status" value="1"/>
</dbReference>
<keyword evidence="7 20" id="KW-0001">2Fe-2S</keyword>
<dbReference type="InterPro" id="IPR014307">
    <property type="entry name" value="Xanthine_DH_ssu"/>
</dbReference>
<dbReference type="SUPFAM" id="SSF47741">
    <property type="entry name" value="CO dehydrogenase ISP C-domain like"/>
    <property type="match status" value="1"/>
</dbReference>
<dbReference type="InterPro" id="IPR022407">
    <property type="entry name" value="OxRdtase_Mopterin_BS"/>
</dbReference>